<dbReference type="OMA" id="WICEDCH"/>
<evidence type="ECO:0000259" key="2">
    <source>
        <dbReference type="Pfam" id="PF14432"/>
    </source>
</evidence>
<dbReference type="AlphaFoldDB" id="A0A2P6S7W3"/>
<dbReference type="STRING" id="74649.A0A2P6S7W3"/>
<gene>
    <name evidence="3" type="ORF">RchiOBHm_Chr1g0317391</name>
</gene>
<dbReference type="Pfam" id="PF14432">
    <property type="entry name" value="DYW_deaminase"/>
    <property type="match status" value="1"/>
</dbReference>
<evidence type="ECO:0000256" key="1">
    <source>
        <dbReference type="ARBA" id="ARBA00006643"/>
    </source>
</evidence>
<dbReference type="GO" id="GO:0008270">
    <property type="term" value="F:zinc ion binding"/>
    <property type="evidence" value="ECO:0007669"/>
    <property type="project" value="InterPro"/>
</dbReference>
<name>A0A2P6S7W3_ROSCH</name>
<feature type="domain" description="DYW" evidence="2">
    <location>
        <begin position="5"/>
        <end position="97"/>
    </location>
</feature>
<sequence>MKGRGYKPQTKVVLDDLDEEEKERMVLGHSEKLSVAFGLTNTKNGETIRISKNLRQYEDCHYVTKFISKFTNKEILVRDVNRFHPFRDGVCSCGDYWKVQTIILSFLLEIILCTDGASNPTLIKQS</sequence>
<keyword evidence="4" id="KW-1185">Reference proteome</keyword>
<comment type="similarity">
    <text evidence="1">Belongs to the PPR family. PCMP-H subfamily.</text>
</comment>
<evidence type="ECO:0000313" key="4">
    <source>
        <dbReference type="Proteomes" id="UP000238479"/>
    </source>
</evidence>
<evidence type="ECO:0000313" key="3">
    <source>
        <dbReference type="EMBL" id="PRQ54772.1"/>
    </source>
</evidence>
<comment type="caution">
    <text evidence="3">The sequence shown here is derived from an EMBL/GenBank/DDBJ whole genome shotgun (WGS) entry which is preliminary data.</text>
</comment>
<organism evidence="3 4">
    <name type="scientific">Rosa chinensis</name>
    <name type="common">China rose</name>
    <dbReference type="NCBI Taxonomy" id="74649"/>
    <lineage>
        <taxon>Eukaryota</taxon>
        <taxon>Viridiplantae</taxon>
        <taxon>Streptophyta</taxon>
        <taxon>Embryophyta</taxon>
        <taxon>Tracheophyta</taxon>
        <taxon>Spermatophyta</taxon>
        <taxon>Magnoliopsida</taxon>
        <taxon>eudicotyledons</taxon>
        <taxon>Gunneridae</taxon>
        <taxon>Pentapetalae</taxon>
        <taxon>rosids</taxon>
        <taxon>fabids</taxon>
        <taxon>Rosales</taxon>
        <taxon>Rosaceae</taxon>
        <taxon>Rosoideae</taxon>
        <taxon>Rosoideae incertae sedis</taxon>
        <taxon>Rosa</taxon>
    </lineage>
</organism>
<accession>A0A2P6S7W3</accession>
<dbReference type="InterPro" id="IPR032867">
    <property type="entry name" value="DYW_dom"/>
</dbReference>
<reference evidence="3 4" key="1">
    <citation type="journal article" date="2018" name="Nat. Genet.">
        <title>The Rosa genome provides new insights in the design of modern roses.</title>
        <authorList>
            <person name="Bendahmane M."/>
        </authorList>
    </citation>
    <scope>NUCLEOTIDE SEQUENCE [LARGE SCALE GENOMIC DNA]</scope>
    <source>
        <strain evidence="4">cv. Old Blush</strain>
    </source>
</reference>
<dbReference type="Proteomes" id="UP000238479">
    <property type="component" value="Chromosome 1"/>
</dbReference>
<protein>
    <submittedName>
        <fullName evidence="3">Putative DYW domain-containing protein</fullName>
    </submittedName>
</protein>
<dbReference type="Gramene" id="PRQ54772">
    <property type="protein sequence ID" value="PRQ54772"/>
    <property type="gene ID" value="RchiOBHm_Chr1g0317391"/>
</dbReference>
<dbReference type="EMBL" id="PDCK01000039">
    <property type="protein sequence ID" value="PRQ54772.1"/>
    <property type="molecule type" value="Genomic_DNA"/>
</dbReference>
<proteinExistence type="inferred from homology"/>